<evidence type="ECO:0000313" key="3">
    <source>
        <dbReference type="Proteomes" id="UP000233556"/>
    </source>
</evidence>
<dbReference type="OrthoDB" id="8300170at2759"/>
<organism evidence="2 3">
    <name type="scientific">Limosa lapponica baueri</name>
    <dbReference type="NCBI Taxonomy" id="1758121"/>
    <lineage>
        <taxon>Eukaryota</taxon>
        <taxon>Metazoa</taxon>
        <taxon>Chordata</taxon>
        <taxon>Craniata</taxon>
        <taxon>Vertebrata</taxon>
        <taxon>Euteleostomi</taxon>
        <taxon>Archelosauria</taxon>
        <taxon>Archosauria</taxon>
        <taxon>Dinosauria</taxon>
        <taxon>Saurischia</taxon>
        <taxon>Theropoda</taxon>
        <taxon>Coelurosauria</taxon>
        <taxon>Aves</taxon>
        <taxon>Neognathae</taxon>
        <taxon>Neoaves</taxon>
        <taxon>Charadriiformes</taxon>
        <taxon>Scolopacidae</taxon>
        <taxon>Limosa</taxon>
    </lineage>
</organism>
<sequence>MDLTGGLFSGKGMGQMVGSLLGLVLFNIFINDRVGSSAPSASLQNDTKLSGKSDMPEGRDAIQRDLDRLEMWARCEPHEDQQGQVQGPTPGSGQPQISIRLGDEGIESSPEEKDLWVLVGEKLNMSRECVLTAQNANCIVHILGDEGIESSPAEKDLGVLVDEKLDMSQKCVLAAQKANHLLGSMKRRVASRFEGRDSALLPHSCEIPPGVPCPALEPSAQEKHGPVGAVPEEGHANSQRVGAPVL</sequence>
<dbReference type="GO" id="GO:0003964">
    <property type="term" value="F:RNA-directed DNA polymerase activity"/>
    <property type="evidence" value="ECO:0007669"/>
    <property type="project" value="UniProtKB-KW"/>
</dbReference>
<feature type="compositionally biased region" description="Basic and acidic residues" evidence="1">
    <location>
        <begin position="49"/>
        <end position="59"/>
    </location>
</feature>
<keyword evidence="2" id="KW-0548">Nucleotidyltransferase</keyword>
<dbReference type="EMBL" id="KZ506368">
    <property type="protein sequence ID" value="PKU39989.1"/>
    <property type="molecule type" value="Genomic_DNA"/>
</dbReference>
<feature type="region of interest" description="Disordered" evidence="1">
    <location>
        <begin position="212"/>
        <end position="246"/>
    </location>
</feature>
<reference evidence="3" key="2">
    <citation type="submission" date="2017-12" db="EMBL/GenBank/DDBJ databases">
        <title>Genome sequence of the Bar-tailed Godwit (Limosa lapponica baueri).</title>
        <authorList>
            <person name="Lima N.C.B."/>
            <person name="Parody-Merino A.M."/>
            <person name="Battley P.F."/>
            <person name="Fidler A.E."/>
            <person name="Prosdocimi F."/>
        </authorList>
    </citation>
    <scope>NUCLEOTIDE SEQUENCE [LARGE SCALE GENOMIC DNA]</scope>
</reference>
<keyword evidence="2" id="KW-0695">RNA-directed DNA polymerase</keyword>
<protein>
    <submittedName>
        <fullName evidence="2">Rna-directed dna polymerase from mobile element jockey-like</fullName>
    </submittedName>
</protein>
<feature type="compositionally biased region" description="Polar residues" evidence="1">
    <location>
        <begin position="37"/>
        <end position="48"/>
    </location>
</feature>
<evidence type="ECO:0000256" key="1">
    <source>
        <dbReference type="SAM" id="MobiDB-lite"/>
    </source>
</evidence>
<dbReference type="AlphaFoldDB" id="A0A2I0U1U1"/>
<evidence type="ECO:0000313" key="2">
    <source>
        <dbReference type="EMBL" id="PKU39989.1"/>
    </source>
</evidence>
<proteinExistence type="predicted"/>
<dbReference type="PANTHER" id="PTHR33332">
    <property type="entry name" value="REVERSE TRANSCRIPTASE DOMAIN-CONTAINING PROTEIN"/>
    <property type="match status" value="1"/>
</dbReference>
<keyword evidence="3" id="KW-1185">Reference proteome</keyword>
<reference evidence="3" key="1">
    <citation type="submission" date="2017-11" db="EMBL/GenBank/DDBJ databases">
        <authorList>
            <person name="Lima N.C."/>
            <person name="Parody-Merino A.M."/>
            <person name="Battley P.F."/>
            <person name="Fidler A.E."/>
            <person name="Prosdocimi F."/>
        </authorList>
    </citation>
    <scope>NUCLEOTIDE SEQUENCE [LARGE SCALE GENOMIC DNA]</scope>
</reference>
<keyword evidence="2" id="KW-0808">Transferase</keyword>
<dbReference type="Proteomes" id="UP000233556">
    <property type="component" value="Unassembled WGS sequence"/>
</dbReference>
<gene>
    <name evidence="2" type="ORF">llap_9710</name>
</gene>
<name>A0A2I0U1U1_LIMLA</name>
<accession>A0A2I0U1U1</accession>
<feature type="region of interest" description="Disordered" evidence="1">
    <location>
        <begin position="37"/>
        <end position="59"/>
    </location>
</feature>